<dbReference type="EMBL" id="LR899010">
    <property type="protein sequence ID" value="CAD7083610.1"/>
    <property type="molecule type" value="Genomic_DNA"/>
</dbReference>
<reference evidence="10 11" key="1">
    <citation type="submission" date="2020-11" db="EMBL/GenBank/DDBJ databases">
        <authorList>
            <person name="Wallbank WR R."/>
            <person name="Pardo Diaz C."/>
            <person name="Kozak K."/>
            <person name="Martin S."/>
            <person name="Jiggins C."/>
            <person name="Moest M."/>
            <person name="Warren A I."/>
            <person name="Generalovic N T."/>
            <person name="Byers J.R.P. K."/>
            <person name="Montejo-Kovacevich G."/>
            <person name="Yen C E."/>
        </authorList>
    </citation>
    <scope>NUCLEOTIDE SEQUENCE [LARGE SCALE GENOMIC DNA]</scope>
</reference>
<evidence type="ECO:0000256" key="4">
    <source>
        <dbReference type="ARBA" id="ARBA00022824"/>
    </source>
</evidence>
<keyword evidence="7 9" id="KW-0472">Membrane</keyword>
<dbReference type="HAMAP" id="MF_03230">
    <property type="entry name" value="FITM2"/>
    <property type="match status" value="1"/>
</dbReference>
<comment type="subcellular location">
    <subcellularLocation>
        <location evidence="1">Endoplasmic reticulum membrane</location>
        <topology evidence="1">Multi-pass membrane protein</topology>
    </subcellularLocation>
</comment>
<dbReference type="GO" id="GO:0019915">
    <property type="term" value="P:lipid storage"/>
    <property type="evidence" value="ECO:0007669"/>
    <property type="project" value="InterPro"/>
</dbReference>
<dbReference type="OrthoDB" id="5579088at2759"/>
<protein>
    <recommendedName>
        <fullName evidence="12">Fat storage-inducing transmembrane protein</fullName>
    </recommendedName>
</protein>
<evidence type="ECO:0000256" key="3">
    <source>
        <dbReference type="ARBA" id="ARBA00022801"/>
    </source>
</evidence>
<evidence type="ECO:0008006" key="12">
    <source>
        <dbReference type="Google" id="ProtNLM"/>
    </source>
</evidence>
<accession>A0A7R8YTG1</accession>
<dbReference type="InterPro" id="IPR046401">
    <property type="entry name" value="FITM1/2"/>
</dbReference>
<dbReference type="PANTHER" id="PTHR23129:SF0">
    <property type="entry name" value="ACYL-COENZYME A DIPHOSPHATASE FITM2"/>
    <property type="match status" value="1"/>
</dbReference>
<evidence type="ECO:0000313" key="10">
    <source>
        <dbReference type="EMBL" id="CAD7083610.1"/>
    </source>
</evidence>
<dbReference type="GO" id="GO:0008654">
    <property type="term" value="P:phospholipid biosynthetic process"/>
    <property type="evidence" value="ECO:0007669"/>
    <property type="project" value="TreeGrafter"/>
</dbReference>
<feature type="transmembrane region" description="Helical" evidence="9">
    <location>
        <begin position="260"/>
        <end position="283"/>
    </location>
</feature>
<evidence type="ECO:0000256" key="9">
    <source>
        <dbReference type="SAM" id="Phobius"/>
    </source>
</evidence>
<evidence type="ECO:0000256" key="8">
    <source>
        <dbReference type="SAM" id="MobiDB-lite"/>
    </source>
</evidence>
<evidence type="ECO:0000256" key="6">
    <source>
        <dbReference type="ARBA" id="ARBA00023098"/>
    </source>
</evidence>
<dbReference type="Proteomes" id="UP000594454">
    <property type="component" value="Chromosome 2"/>
</dbReference>
<feature type="region of interest" description="Disordered" evidence="8">
    <location>
        <begin position="1"/>
        <end position="33"/>
    </location>
</feature>
<dbReference type="InterPro" id="IPR019388">
    <property type="entry name" value="FIT"/>
</dbReference>
<dbReference type="AlphaFoldDB" id="A0A7R8YTG1"/>
<feature type="transmembrane region" description="Helical" evidence="9">
    <location>
        <begin position="136"/>
        <end position="160"/>
    </location>
</feature>
<keyword evidence="3" id="KW-0378">Hydrolase</keyword>
<dbReference type="FunCoup" id="A0A7R8YTG1">
    <property type="interactions" value="348"/>
</dbReference>
<gene>
    <name evidence="10" type="ORF">HERILL_LOCUS6558</name>
</gene>
<organism evidence="10 11">
    <name type="scientific">Hermetia illucens</name>
    <name type="common">Black soldier fly</name>
    <dbReference type="NCBI Taxonomy" id="343691"/>
    <lineage>
        <taxon>Eukaryota</taxon>
        <taxon>Metazoa</taxon>
        <taxon>Ecdysozoa</taxon>
        <taxon>Arthropoda</taxon>
        <taxon>Hexapoda</taxon>
        <taxon>Insecta</taxon>
        <taxon>Pterygota</taxon>
        <taxon>Neoptera</taxon>
        <taxon>Endopterygota</taxon>
        <taxon>Diptera</taxon>
        <taxon>Brachycera</taxon>
        <taxon>Stratiomyomorpha</taxon>
        <taxon>Stratiomyidae</taxon>
        <taxon>Hermetiinae</taxon>
        <taxon>Hermetia</taxon>
    </lineage>
</organism>
<name>A0A7R8YTG1_HERIL</name>
<feature type="transmembrane region" description="Helical" evidence="9">
    <location>
        <begin position="180"/>
        <end position="201"/>
    </location>
</feature>
<feature type="region of interest" description="Disordered" evidence="8">
    <location>
        <begin position="335"/>
        <end position="394"/>
    </location>
</feature>
<dbReference type="Pfam" id="PF10261">
    <property type="entry name" value="FIT"/>
    <property type="match status" value="1"/>
</dbReference>
<evidence type="ECO:0000256" key="1">
    <source>
        <dbReference type="ARBA" id="ARBA00004477"/>
    </source>
</evidence>
<keyword evidence="4" id="KW-0256">Endoplasmic reticulum</keyword>
<sequence length="394" mass="44692">MATKRRPLHGQATNMNFRPPGPETTKAEARGTRPTAKPTSIKEVLIMMVLHVCKKAIFFDTNLKVALYLGCLFFISLIGDFIPFPKTYFARSDNLFNVYFVKMGWAWTLAFSGPFLFMTSYTLCCGDIVKFAKHHLPRIIIATVFWFVWTKLFNVVEVAYGRCNVKNFSSKSSCLKAGHFWHGFDISGHAFILIYSSLVLIEEAKPIIKWESISDYLRNEQYSRSVAETSSNNPLRHLSDEEIQTLKYLYKRYTPAIRTLFIGMTILQVLWDVMLVCTMLYYHKMIEKVVSGIVAILTWFFTYRAWYPSTSLLPDPAGSGNFTYQRGKVESVPMRRQSVLTPSASSTSTSSSRQQVPKFMGMPLYTGPPGRATQQQPNPSATNPSSVITTDLAT</sequence>
<feature type="transmembrane region" description="Helical" evidence="9">
    <location>
        <begin position="65"/>
        <end position="84"/>
    </location>
</feature>
<keyword evidence="5 9" id="KW-1133">Transmembrane helix</keyword>
<evidence type="ECO:0000256" key="2">
    <source>
        <dbReference type="ARBA" id="ARBA00022692"/>
    </source>
</evidence>
<evidence type="ECO:0000256" key="7">
    <source>
        <dbReference type="ARBA" id="ARBA00023136"/>
    </source>
</evidence>
<feature type="transmembrane region" description="Helical" evidence="9">
    <location>
        <begin position="104"/>
        <end position="124"/>
    </location>
</feature>
<feature type="compositionally biased region" description="Low complexity" evidence="8">
    <location>
        <begin position="338"/>
        <end position="352"/>
    </location>
</feature>
<proteinExistence type="inferred from homology"/>
<evidence type="ECO:0000313" key="11">
    <source>
        <dbReference type="Proteomes" id="UP000594454"/>
    </source>
</evidence>
<dbReference type="GO" id="GO:0010945">
    <property type="term" value="F:coenzyme A diphosphatase activity"/>
    <property type="evidence" value="ECO:0007669"/>
    <property type="project" value="InterPro"/>
</dbReference>
<keyword evidence="6" id="KW-0443">Lipid metabolism</keyword>
<evidence type="ECO:0000256" key="5">
    <source>
        <dbReference type="ARBA" id="ARBA00022989"/>
    </source>
</evidence>
<dbReference type="InParanoid" id="A0A7R8YTG1"/>
<dbReference type="GO" id="GO:0005789">
    <property type="term" value="C:endoplasmic reticulum membrane"/>
    <property type="evidence" value="ECO:0007669"/>
    <property type="project" value="UniProtKB-SubCell"/>
</dbReference>
<feature type="compositionally biased region" description="Polar residues" evidence="8">
    <location>
        <begin position="372"/>
        <end position="394"/>
    </location>
</feature>
<dbReference type="OMA" id="TYRFWYL"/>
<keyword evidence="2 9" id="KW-0812">Transmembrane</keyword>
<dbReference type="PANTHER" id="PTHR23129">
    <property type="entry name" value="ACYL-COENZYME A DIPHOSPHATASE FITM2"/>
    <property type="match status" value="1"/>
</dbReference>
<dbReference type="GO" id="GO:0034389">
    <property type="term" value="P:lipid droplet organization"/>
    <property type="evidence" value="ECO:0007669"/>
    <property type="project" value="InterPro"/>
</dbReference>
<keyword evidence="11" id="KW-1185">Reference proteome</keyword>